<accession>A0A4D4MIW1</accession>
<evidence type="ECO:0000256" key="1">
    <source>
        <dbReference type="SAM" id="MobiDB-lite"/>
    </source>
</evidence>
<dbReference type="PANTHER" id="PTHR45237:SF2">
    <property type="entry name" value="POSSIBLE PARA-NITROBENZYL ESTERASE"/>
    <property type="match status" value="1"/>
</dbReference>
<dbReference type="EMBL" id="BJHY01000001">
    <property type="protein sequence ID" value="GDY72013.1"/>
    <property type="molecule type" value="Genomic_DNA"/>
</dbReference>
<evidence type="ECO:0000313" key="3">
    <source>
        <dbReference type="EMBL" id="GDY72013.1"/>
    </source>
</evidence>
<feature type="domain" description="Carboxylesterase type B" evidence="2">
    <location>
        <begin position="15"/>
        <end position="75"/>
    </location>
</feature>
<proteinExistence type="predicted"/>
<sequence>MTTADSRASAPGSAEPVVPTAAGTVRGRLEGGLAVFRGVPFAEPPVGDARFAAPRPVRAWDGTRDAFAFGPPPPRRRGSRAAPPCWTRPRATTG</sequence>
<dbReference type="Gene3D" id="3.40.50.1820">
    <property type="entry name" value="alpha/beta hydrolase"/>
    <property type="match status" value="1"/>
</dbReference>
<dbReference type="Proteomes" id="UP000299211">
    <property type="component" value="Unassembled WGS sequence"/>
</dbReference>
<protein>
    <recommendedName>
        <fullName evidence="2">Carboxylesterase type B domain-containing protein</fullName>
    </recommendedName>
</protein>
<dbReference type="SUPFAM" id="SSF53474">
    <property type="entry name" value="alpha/beta-Hydrolases"/>
    <property type="match status" value="1"/>
</dbReference>
<dbReference type="PANTHER" id="PTHR45237">
    <property type="entry name" value="POSSIBLE PARA-NITROBENZYL ESTERASE"/>
    <property type="match status" value="1"/>
</dbReference>
<dbReference type="Pfam" id="PF00135">
    <property type="entry name" value="COesterase"/>
    <property type="match status" value="1"/>
</dbReference>
<evidence type="ECO:0000259" key="2">
    <source>
        <dbReference type="Pfam" id="PF00135"/>
    </source>
</evidence>
<reference evidence="3 4" key="1">
    <citation type="submission" date="2019-04" db="EMBL/GenBank/DDBJ databases">
        <title>Draft genome sequences of Streptomyces avermitilis ATCC 31267.</title>
        <authorList>
            <person name="Komaki H."/>
            <person name="Tamura T."/>
            <person name="Hosoyama A."/>
        </authorList>
    </citation>
    <scope>NUCLEOTIDE SEQUENCE [LARGE SCALE GENOMIC DNA]</scope>
    <source>
        <strain evidence="3 4">ATCC 31267</strain>
    </source>
</reference>
<dbReference type="InterPro" id="IPR002018">
    <property type="entry name" value="CarbesteraseB"/>
</dbReference>
<gene>
    <name evidence="3" type="ORF">SAV31267_014980</name>
</gene>
<feature type="region of interest" description="Disordered" evidence="1">
    <location>
        <begin position="63"/>
        <end position="94"/>
    </location>
</feature>
<comment type="caution">
    <text evidence="3">The sequence shown here is derived from an EMBL/GenBank/DDBJ whole genome shotgun (WGS) entry which is preliminary data.</text>
</comment>
<name>A0A4D4MIW1_STRAX</name>
<dbReference type="AlphaFoldDB" id="A0A4D4MIW1"/>
<organism evidence="3 4">
    <name type="scientific">Streptomyces avermitilis</name>
    <dbReference type="NCBI Taxonomy" id="33903"/>
    <lineage>
        <taxon>Bacteria</taxon>
        <taxon>Bacillati</taxon>
        <taxon>Actinomycetota</taxon>
        <taxon>Actinomycetes</taxon>
        <taxon>Kitasatosporales</taxon>
        <taxon>Streptomycetaceae</taxon>
        <taxon>Streptomyces</taxon>
    </lineage>
</organism>
<evidence type="ECO:0000313" key="4">
    <source>
        <dbReference type="Proteomes" id="UP000299211"/>
    </source>
</evidence>
<dbReference type="InterPro" id="IPR029058">
    <property type="entry name" value="AB_hydrolase_fold"/>
</dbReference>